<dbReference type="InterPro" id="IPR045339">
    <property type="entry name" value="DUF6534"/>
</dbReference>
<name>A0AA39PBX3_9AGAR</name>
<proteinExistence type="predicted"/>
<evidence type="ECO:0000256" key="1">
    <source>
        <dbReference type="SAM" id="Phobius"/>
    </source>
</evidence>
<sequence length="331" mass="36725">MTLKSHAVIKAVATSHLFLSYFQMAEASLNGTFGAFLIGVIASSTLFGVTCTQTWYYFTRYSDSIAVKALVSAIWILGVVHIIFVSHAIYFYAILHYGDSAFIAKIPVIWSVSLNIAVTVVLSISRLGASMGITGYSMYLKYFVLLLRPSMRNLIRATLVLHVVTDLLVAVSLCYYLHKSRTGIRRTNTMINRLMVYAIHTGLITAVVDILVLAFHKIYPENIVYMSVFLILANLYSNSFLATLNARRPTKPIHESTSTDVSMWSLPTSAAQGAVRTNTNSLVLRPCLFFVVTLIYDEQHILNVNITSTVETTGHMDGDVSINSRSKVESL</sequence>
<dbReference type="PANTHER" id="PTHR40465">
    <property type="entry name" value="CHROMOSOME 1, WHOLE GENOME SHOTGUN SEQUENCE"/>
    <property type="match status" value="1"/>
</dbReference>
<evidence type="ECO:0000313" key="4">
    <source>
        <dbReference type="Proteomes" id="UP001175227"/>
    </source>
</evidence>
<feature type="transmembrane region" description="Helical" evidence="1">
    <location>
        <begin position="159"/>
        <end position="177"/>
    </location>
</feature>
<evidence type="ECO:0000313" key="3">
    <source>
        <dbReference type="EMBL" id="KAK0480578.1"/>
    </source>
</evidence>
<feature type="domain" description="DUF6534" evidence="2">
    <location>
        <begin position="163"/>
        <end position="248"/>
    </location>
</feature>
<dbReference type="Pfam" id="PF20152">
    <property type="entry name" value="DUF6534"/>
    <property type="match status" value="1"/>
</dbReference>
<feature type="transmembrane region" description="Helical" evidence="1">
    <location>
        <begin position="197"/>
        <end position="216"/>
    </location>
</feature>
<gene>
    <name evidence="3" type="ORF">IW261DRAFT_1592979</name>
</gene>
<protein>
    <recommendedName>
        <fullName evidence="2">DUF6534 domain-containing protein</fullName>
    </recommendedName>
</protein>
<organism evidence="3 4">
    <name type="scientific">Armillaria novae-zelandiae</name>
    <dbReference type="NCBI Taxonomy" id="153914"/>
    <lineage>
        <taxon>Eukaryota</taxon>
        <taxon>Fungi</taxon>
        <taxon>Dikarya</taxon>
        <taxon>Basidiomycota</taxon>
        <taxon>Agaricomycotina</taxon>
        <taxon>Agaricomycetes</taxon>
        <taxon>Agaricomycetidae</taxon>
        <taxon>Agaricales</taxon>
        <taxon>Marasmiineae</taxon>
        <taxon>Physalacriaceae</taxon>
        <taxon>Armillaria</taxon>
    </lineage>
</organism>
<feature type="transmembrane region" description="Helical" evidence="1">
    <location>
        <begin position="36"/>
        <end position="58"/>
    </location>
</feature>
<reference evidence="3" key="1">
    <citation type="submission" date="2023-06" db="EMBL/GenBank/DDBJ databases">
        <authorList>
            <consortium name="Lawrence Berkeley National Laboratory"/>
            <person name="Ahrendt S."/>
            <person name="Sahu N."/>
            <person name="Indic B."/>
            <person name="Wong-Bajracharya J."/>
            <person name="Merenyi Z."/>
            <person name="Ke H.-M."/>
            <person name="Monk M."/>
            <person name="Kocsube S."/>
            <person name="Drula E."/>
            <person name="Lipzen A."/>
            <person name="Balint B."/>
            <person name="Henrissat B."/>
            <person name="Andreopoulos B."/>
            <person name="Martin F.M."/>
            <person name="Harder C.B."/>
            <person name="Rigling D."/>
            <person name="Ford K.L."/>
            <person name="Foster G.D."/>
            <person name="Pangilinan J."/>
            <person name="Papanicolaou A."/>
            <person name="Barry K."/>
            <person name="LaButti K."/>
            <person name="Viragh M."/>
            <person name="Koriabine M."/>
            <person name="Yan M."/>
            <person name="Riley R."/>
            <person name="Champramary S."/>
            <person name="Plett K.L."/>
            <person name="Tsai I.J."/>
            <person name="Slot J."/>
            <person name="Sipos G."/>
            <person name="Plett J."/>
            <person name="Nagy L.G."/>
            <person name="Grigoriev I.V."/>
        </authorList>
    </citation>
    <scope>NUCLEOTIDE SEQUENCE</scope>
    <source>
        <strain evidence="3">ICMP 16352</strain>
    </source>
</reference>
<dbReference type="EMBL" id="JAUEPR010000009">
    <property type="protein sequence ID" value="KAK0480578.1"/>
    <property type="molecule type" value="Genomic_DNA"/>
</dbReference>
<accession>A0AA39PBX3</accession>
<comment type="caution">
    <text evidence="3">The sequence shown here is derived from an EMBL/GenBank/DDBJ whole genome shotgun (WGS) entry which is preliminary data.</text>
</comment>
<feature type="transmembrane region" description="Helical" evidence="1">
    <location>
        <begin position="70"/>
        <end position="95"/>
    </location>
</feature>
<feature type="transmembrane region" description="Helical" evidence="1">
    <location>
        <begin position="222"/>
        <end position="244"/>
    </location>
</feature>
<keyword evidence="1" id="KW-0472">Membrane</keyword>
<dbReference type="PANTHER" id="PTHR40465:SF1">
    <property type="entry name" value="DUF6534 DOMAIN-CONTAINING PROTEIN"/>
    <property type="match status" value="1"/>
</dbReference>
<evidence type="ECO:0000259" key="2">
    <source>
        <dbReference type="Pfam" id="PF20152"/>
    </source>
</evidence>
<feature type="transmembrane region" description="Helical" evidence="1">
    <location>
        <begin position="101"/>
        <end position="122"/>
    </location>
</feature>
<dbReference type="AlphaFoldDB" id="A0AA39PBX3"/>
<keyword evidence="1" id="KW-1133">Transmembrane helix</keyword>
<keyword evidence="4" id="KW-1185">Reference proteome</keyword>
<dbReference type="Proteomes" id="UP001175227">
    <property type="component" value="Unassembled WGS sequence"/>
</dbReference>
<keyword evidence="1" id="KW-0812">Transmembrane</keyword>